<dbReference type="PANTHER" id="PTHR32071:SF57">
    <property type="entry name" value="C4-DICARBOXYLATE TRANSPORT TRANSCRIPTIONAL REGULATORY PROTEIN DCTD"/>
    <property type="match status" value="1"/>
</dbReference>
<dbReference type="EMBL" id="MAAO01000010">
    <property type="protein sequence ID" value="OUR94809.1"/>
    <property type="molecule type" value="Genomic_DNA"/>
</dbReference>
<dbReference type="InterPro" id="IPR001789">
    <property type="entry name" value="Sig_transdc_resp-reg_receiver"/>
</dbReference>
<keyword evidence="5" id="KW-0597">Phosphoprotein</keyword>
<evidence type="ECO:0000256" key="5">
    <source>
        <dbReference type="PROSITE-ProRule" id="PRU00169"/>
    </source>
</evidence>
<protein>
    <recommendedName>
        <fullName evidence="10">Sigma-54-dependent Fis family transcriptional regulator</fullName>
    </recommendedName>
</protein>
<dbReference type="InterPro" id="IPR003593">
    <property type="entry name" value="AAA+_ATPase"/>
</dbReference>
<comment type="caution">
    <text evidence="8">The sequence shown here is derived from an EMBL/GenBank/DDBJ whole genome shotgun (WGS) entry which is preliminary data.</text>
</comment>
<evidence type="ECO:0000313" key="8">
    <source>
        <dbReference type="EMBL" id="OUR94809.1"/>
    </source>
</evidence>
<dbReference type="Pfam" id="PF25601">
    <property type="entry name" value="AAA_lid_14"/>
    <property type="match status" value="1"/>
</dbReference>
<sequence length="467" mass="52664">MSKTPNVLLIEDDDIVFEFFNIAIGRKCQLHYSQDGEDFMERIKKHPMDAVFVDLNLPKITGHYIVEKIKEYDPSIPIVVISSTTYIQDAIKAFRLGVVDFLKKPFDDNDIANAFHSCLEQKELVTKARGFEEQVAKASTSIIVGNSEPMMNLKEDIAQLQDSTIDTLILGESGTGKEMVARSLHQQENDKNRPYITLNCSAIPHELIESVLFGHEKGSFTGAVKKQIGKFELSHGGDIFLDEIGTLPLDLQAKLLRVLQEREIEPVGLGFTKKLDFRVIAATNEDLVEMVKGKVFRKDLFYRLNKIVLRIPPLRERVSDIPELANFFVKKHSKNRAQKAISTRGMDMLLEHTWPGNVRELENVIENLVITTRGSEITDKEIKRFNFLADPFDDLEDTAQTSAVSNDGYVKILVEPVPTLSDATKVLEKALFTKALNEESSKAAMARTLGIDRKTLLNKMRILGLES</sequence>
<keyword evidence="3" id="KW-0805">Transcription regulation</keyword>
<dbReference type="Gene3D" id="1.10.8.60">
    <property type="match status" value="1"/>
</dbReference>
<dbReference type="InterPro" id="IPR009057">
    <property type="entry name" value="Homeodomain-like_sf"/>
</dbReference>
<dbReference type="Gene3D" id="3.40.50.300">
    <property type="entry name" value="P-loop containing nucleotide triphosphate hydrolases"/>
    <property type="match status" value="1"/>
</dbReference>
<dbReference type="SMART" id="SM00448">
    <property type="entry name" value="REC"/>
    <property type="match status" value="1"/>
</dbReference>
<dbReference type="PANTHER" id="PTHR32071">
    <property type="entry name" value="TRANSCRIPTIONAL REGULATORY PROTEIN"/>
    <property type="match status" value="1"/>
</dbReference>
<dbReference type="GO" id="GO:0005524">
    <property type="term" value="F:ATP binding"/>
    <property type="evidence" value="ECO:0007669"/>
    <property type="project" value="UniProtKB-KW"/>
</dbReference>
<dbReference type="GO" id="GO:0006355">
    <property type="term" value="P:regulation of DNA-templated transcription"/>
    <property type="evidence" value="ECO:0007669"/>
    <property type="project" value="InterPro"/>
</dbReference>
<keyword evidence="2" id="KW-0067">ATP-binding</keyword>
<evidence type="ECO:0000256" key="4">
    <source>
        <dbReference type="ARBA" id="ARBA00023163"/>
    </source>
</evidence>
<dbReference type="SMART" id="SM00382">
    <property type="entry name" value="AAA"/>
    <property type="match status" value="1"/>
</dbReference>
<dbReference type="InterPro" id="IPR025944">
    <property type="entry name" value="Sigma_54_int_dom_CS"/>
</dbReference>
<dbReference type="FunFam" id="3.40.50.300:FF:000006">
    <property type="entry name" value="DNA-binding transcriptional regulator NtrC"/>
    <property type="match status" value="1"/>
</dbReference>
<dbReference type="SUPFAM" id="SSF52172">
    <property type="entry name" value="CheY-like"/>
    <property type="match status" value="1"/>
</dbReference>
<feature type="modified residue" description="4-aspartylphosphate" evidence="5">
    <location>
        <position position="54"/>
    </location>
</feature>
<dbReference type="Proteomes" id="UP000196531">
    <property type="component" value="Unassembled WGS sequence"/>
</dbReference>
<dbReference type="SUPFAM" id="SSF46689">
    <property type="entry name" value="Homeodomain-like"/>
    <property type="match status" value="1"/>
</dbReference>
<dbReference type="InterPro" id="IPR002078">
    <property type="entry name" value="Sigma_54_int"/>
</dbReference>
<evidence type="ECO:0008006" key="10">
    <source>
        <dbReference type="Google" id="ProtNLM"/>
    </source>
</evidence>
<name>A0A1Y5F3I0_9BACT</name>
<dbReference type="CDD" id="cd00156">
    <property type="entry name" value="REC"/>
    <property type="match status" value="1"/>
</dbReference>
<dbReference type="InterPro" id="IPR011006">
    <property type="entry name" value="CheY-like_superfamily"/>
</dbReference>
<organism evidence="8 9">
    <name type="scientific">Halobacteriovorax marinus</name>
    <dbReference type="NCBI Taxonomy" id="97084"/>
    <lineage>
        <taxon>Bacteria</taxon>
        <taxon>Pseudomonadati</taxon>
        <taxon>Bdellovibrionota</taxon>
        <taxon>Bacteriovoracia</taxon>
        <taxon>Bacteriovoracales</taxon>
        <taxon>Halobacteriovoraceae</taxon>
        <taxon>Halobacteriovorax</taxon>
    </lineage>
</organism>
<keyword evidence="4" id="KW-0804">Transcription</keyword>
<dbReference type="AlphaFoldDB" id="A0A1Y5F3I0"/>
<keyword evidence="1" id="KW-0547">Nucleotide-binding</keyword>
<dbReference type="Pfam" id="PF00158">
    <property type="entry name" value="Sigma54_activat"/>
    <property type="match status" value="1"/>
</dbReference>
<reference evidence="9" key="1">
    <citation type="journal article" date="2017" name="Proc. Natl. Acad. Sci. U.S.A.">
        <title>Simulation of Deepwater Horizon oil plume reveals substrate specialization within a complex community of hydrocarbon-degraders.</title>
        <authorList>
            <person name="Hu P."/>
            <person name="Dubinsky E.A."/>
            <person name="Probst A.J."/>
            <person name="Wang J."/>
            <person name="Sieber C.M.K."/>
            <person name="Tom L.M."/>
            <person name="Gardinali P."/>
            <person name="Banfield J.F."/>
            <person name="Atlas R.M."/>
            <person name="Andersen G.L."/>
        </authorList>
    </citation>
    <scope>NUCLEOTIDE SEQUENCE [LARGE SCALE GENOMIC DNA]</scope>
</reference>
<dbReference type="Gene3D" id="3.40.50.2300">
    <property type="match status" value="1"/>
</dbReference>
<feature type="domain" description="Response regulatory" evidence="7">
    <location>
        <begin position="6"/>
        <end position="119"/>
    </location>
</feature>
<evidence type="ECO:0000313" key="9">
    <source>
        <dbReference type="Proteomes" id="UP000196531"/>
    </source>
</evidence>
<dbReference type="GO" id="GO:0000160">
    <property type="term" value="P:phosphorelay signal transduction system"/>
    <property type="evidence" value="ECO:0007669"/>
    <property type="project" value="InterPro"/>
</dbReference>
<evidence type="ECO:0000259" key="7">
    <source>
        <dbReference type="PROSITE" id="PS50110"/>
    </source>
</evidence>
<dbReference type="Gene3D" id="1.10.10.60">
    <property type="entry name" value="Homeodomain-like"/>
    <property type="match status" value="1"/>
</dbReference>
<evidence type="ECO:0000256" key="3">
    <source>
        <dbReference type="ARBA" id="ARBA00023015"/>
    </source>
</evidence>
<dbReference type="PROSITE" id="PS50110">
    <property type="entry name" value="RESPONSE_REGULATORY"/>
    <property type="match status" value="1"/>
</dbReference>
<evidence type="ECO:0000259" key="6">
    <source>
        <dbReference type="PROSITE" id="PS50045"/>
    </source>
</evidence>
<dbReference type="PROSITE" id="PS00688">
    <property type="entry name" value="SIGMA54_INTERACT_3"/>
    <property type="match status" value="1"/>
</dbReference>
<dbReference type="SUPFAM" id="SSF52540">
    <property type="entry name" value="P-loop containing nucleoside triphosphate hydrolases"/>
    <property type="match status" value="1"/>
</dbReference>
<dbReference type="CDD" id="cd00009">
    <property type="entry name" value="AAA"/>
    <property type="match status" value="1"/>
</dbReference>
<evidence type="ECO:0000256" key="1">
    <source>
        <dbReference type="ARBA" id="ARBA00022741"/>
    </source>
</evidence>
<gene>
    <name evidence="8" type="ORF">A9Q84_17010</name>
</gene>
<dbReference type="PROSITE" id="PS50045">
    <property type="entry name" value="SIGMA54_INTERACT_4"/>
    <property type="match status" value="1"/>
</dbReference>
<dbReference type="InterPro" id="IPR058031">
    <property type="entry name" value="AAA_lid_NorR"/>
</dbReference>
<evidence type="ECO:0000256" key="2">
    <source>
        <dbReference type="ARBA" id="ARBA00022840"/>
    </source>
</evidence>
<dbReference type="InterPro" id="IPR027417">
    <property type="entry name" value="P-loop_NTPase"/>
</dbReference>
<dbReference type="Pfam" id="PF00072">
    <property type="entry name" value="Response_reg"/>
    <property type="match status" value="1"/>
</dbReference>
<accession>A0A1Y5F3I0</accession>
<feature type="domain" description="Sigma-54 factor interaction" evidence="6">
    <location>
        <begin position="143"/>
        <end position="370"/>
    </location>
</feature>
<proteinExistence type="predicted"/>